<reference evidence="1" key="1">
    <citation type="submission" date="2021-05" db="EMBL/GenBank/DDBJ databases">
        <authorList>
            <person name="Alioto T."/>
            <person name="Alioto T."/>
            <person name="Gomez Garrido J."/>
        </authorList>
    </citation>
    <scope>NUCLEOTIDE SEQUENCE</scope>
</reference>
<dbReference type="PANTHER" id="PTHR21581:SF6">
    <property type="entry name" value="TRAFFICKING PROTEIN PARTICLE COMPLEX SUBUNIT 12"/>
    <property type="match status" value="1"/>
</dbReference>
<accession>A0A8D8TN50</accession>
<dbReference type="EMBL" id="HBUF01293606">
    <property type="protein sequence ID" value="CAG6689714.1"/>
    <property type="molecule type" value="Transcribed_RNA"/>
</dbReference>
<dbReference type="PANTHER" id="PTHR21581">
    <property type="entry name" value="D-ALANYL-D-ALANINE CARBOXYPEPTIDASE"/>
    <property type="match status" value="1"/>
</dbReference>
<name>A0A8D8TN50_9HEMI</name>
<dbReference type="GO" id="GO:0030008">
    <property type="term" value="C:TRAPP complex"/>
    <property type="evidence" value="ECO:0007669"/>
    <property type="project" value="TreeGrafter"/>
</dbReference>
<sequence>MNESEILSEYFKQSNTHNFFDQISCESNNFESMNNEASRRSCAWIPSEQTRKALIQVVTNLNSPTHSAEELRLTKPKIYLQTSSLEDYLAKYIKEEDRIPLMSIKHVTLDDRGLRELIQAESYQAAIELTEKMLSVYSNSTSNKHTLHSVQLWFTRIALLVKANFLYEAYEECKLWGNFDTPDLYLQYYPTLYEGQIGSMVPFSFRLLAAELPQYIKAPSTSTSSPDQDPAMLTLDRLFSLLGVIKKILANLDANLSEDGSMIELSEQDRIESRVLWIERETRVKHSVINCAINCKNYSLACQLLNQLLDQPRQTLSNTDRAMLNSCLGRILLQAGDIQNAKSHFATAKSFLEAPPTPSPNTHPDTLNNLKLQAQINEGLVAVAENNYQAAYDIFTGLRKSVHNVTSLEKIHILIVNNQAICAFYLGRLKESIELSESLLQYKQCLMNRNFIANLRTMYELYHVNLNENKLNLMRLVNENRIYFNPSCLASLKL</sequence>
<dbReference type="Gene3D" id="1.25.40.10">
    <property type="entry name" value="Tetratricopeptide repeat domain"/>
    <property type="match status" value="1"/>
</dbReference>
<dbReference type="GO" id="GO:0005794">
    <property type="term" value="C:Golgi apparatus"/>
    <property type="evidence" value="ECO:0007669"/>
    <property type="project" value="TreeGrafter"/>
</dbReference>
<dbReference type="SUPFAM" id="SSF48452">
    <property type="entry name" value="TPR-like"/>
    <property type="match status" value="1"/>
</dbReference>
<dbReference type="EMBL" id="HBUF01625757">
    <property type="protein sequence ID" value="CAG6782055.1"/>
    <property type="molecule type" value="Transcribed_RNA"/>
</dbReference>
<evidence type="ECO:0000313" key="1">
    <source>
        <dbReference type="EMBL" id="CAG6689714.1"/>
    </source>
</evidence>
<dbReference type="InterPro" id="IPR011990">
    <property type="entry name" value="TPR-like_helical_dom_sf"/>
</dbReference>
<organism evidence="1">
    <name type="scientific">Cacopsylla melanoneura</name>
    <dbReference type="NCBI Taxonomy" id="428564"/>
    <lineage>
        <taxon>Eukaryota</taxon>
        <taxon>Metazoa</taxon>
        <taxon>Ecdysozoa</taxon>
        <taxon>Arthropoda</taxon>
        <taxon>Hexapoda</taxon>
        <taxon>Insecta</taxon>
        <taxon>Pterygota</taxon>
        <taxon>Neoptera</taxon>
        <taxon>Paraneoptera</taxon>
        <taxon>Hemiptera</taxon>
        <taxon>Sternorrhyncha</taxon>
        <taxon>Psylloidea</taxon>
        <taxon>Psyllidae</taxon>
        <taxon>Psyllinae</taxon>
        <taxon>Cacopsylla</taxon>
    </lineage>
</organism>
<proteinExistence type="predicted"/>
<protein>
    <submittedName>
        <fullName evidence="1">Trafficking protein particle complex subunit 12</fullName>
    </submittedName>
</protein>
<dbReference type="AlphaFoldDB" id="A0A8D8TN50"/>
<dbReference type="EMBL" id="HBUF01293604">
    <property type="protein sequence ID" value="CAG6689712.1"/>
    <property type="molecule type" value="Transcribed_RNA"/>
</dbReference>